<evidence type="ECO:0000313" key="3">
    <source>
        <dbReference type="Proteomes" id="UP000198688"/>
    </source>
</evidence>
<evidence type="ECO:0000313" key="2">
    <source>
        <dbReference type="EMBL" id="SDS80103.1"/>
    </source>
</evidence>
<dbReference type="OrthoDB" id="3296851at2"/>
<sequence>MVNARSGAALLGIGALTGALFAGTPAQADGHPLYFLIDPMVNNGRPVVLGNDPKVKITVPVRAEVWDQSGGVDIADGMLKGRGGYFFQFLNGPSGDNMECVQASSESSICTGTATFGSSDMSNPDAGGTIMVDISGFARDAAQFHRISEPADEVAILKQTRLTTADATPEPSRKGGTLTVTGKLTQPDWNYYEADGTQAMVGYAGQQVVLQFRKTGSANFSTVKTVRTASDGTLRTTAAATWPGEWRWSFAGSASAAGSTSGMDAVTLYKVARLTANAAPEPVRKNRNLTVTGRLTRATTDAATTFTGYGSQSVRLQFRKTGSGRYKTVKTVRADAKGNLKTVVKATATGYWRWVFAGSATVAPVSAAGDHVKVTK</sequence>
<feature type="chain" id="PRO_5009263005" description="Calcium-binding protein" evidence="1">
    <location>
        <begin position="29"/>
        <end position="376"/>
    </location>
</feature>
<evidence type="ECO:0000256" key="1">
    <source>
        <dbReference type="SAM" id="SignalP"/>
    </source>
</evidence>
<accession>A0A1H1V5X5</accession>
<dbReference type="RefSeq" id="WP_092543047.1">
    <property type="nucleotide sequence ID" value="NZ_BOMJ01000076.1"/>
</dbReference>
<name>A0A1H1V5X5_9ACTN</name>
<evidence type="ECO:0008006" key="4">
    <source>
        <dbReference type="Google" id="ProtNLM"/>
    </source>
</evidence>
<dbReference type="STRING" id="113562.SAMN04489716_1652"/>
<protein>
    <recommendedName>
        <fullName evidence="4">Calcium-binding protein</fullName>
    </recommendedName>
</protein>
<gene>
    <name evidence="2" type="ORF">SAMN04489716_1652</name>
</gene>
<keyword evidence="3" id="KW-1185">Reference proteome</keyword>
<organism evidence="2 3">
    <name type="scientific">Actinoplanes derwentensis</name>
    <dbReference type="NCBI Taxonomy" id="113562"/>
    <lineage>
        <taxon>Bacteria</taxon>
        <taxon>Bacillati</taxon>
        <taxon>Actinomycetota</taxon>
        <taxon>Actinomycetes</taxon>
        <taxon>Micromonosporales</taxon>
        <taxon>Micromonosporaceae</taxon>
        <taxon>Actinoplanes</taxon>
    </lineage>
</organism>
<dbReference type="Proteomes" id="UP000198688">
    <property type="component" value="Chromosome I"/>
</dbReference>
<reference evidence="2 3" key="1">
    <citation type="submission" date="2016-10" db="EMBL/GenBank/DDBJ databases">
        <authorList>
            <person name="de Groot N.N."/>
        </authorList>
    </citation>
    <scope>NUCLEOTIDE SEQUENCE [LARGE SCALE GENOMIC DNA]</scope>
    <source>
        <strain evidence="2 3">DSM 43941</strain>
    </source>
</reference>
<proteinExistence type="predicted"/>
<dbReference type="AlphaFoldDB" id="A0A1H1V5X5"/>
<keyword evidence="1" id="KW-0732">Signal</keyword>
<dbReference type="EMBL" id="LT629758">
    <property type="protein sequence ID" value="SDS80103.1"/>
    <property type="molecule type" value="Genomic_DNA"/>
</dbReference>
<feature type="signal peptide" evidence="1">
    <location>
        <begin position="1"/>
        <end position="28"/>
    </location>
</feature>